<name>A0A089YZP1_STRGA</name>
<organism evidence="2 3">
    <name type="scientific">Streptomyces glaucescens</name>
    <dbReference type="NCBI Taxonomy" id="1907"/>
    <lineage>
        <taxon>Bacteria</taxon>
        <taxon>Bacillati</taxon>
        <taxon>Actinomycetota</taxon>
        <taxon>Actinomycetes</taxon>
        <taxon>Kitasatosporales</taxon>
        <taxon>Streptomycetaceae</taxon>
        <taxon>Streptomyces</taxon>
    </lineage>
</organism>
<accession>A0A089YZP1</accession>
<dbReference type="SUPFAM" id="SSF52540">
    <property type="entry name" value="P-loop containing nucleoside triphosphate hydrolases"/>
    <property type="match status" value="1"/>
</dbReference>
<proteinExistence type="predicted"/>
<dbReference type="Proteomes" id="UP000029482">
    <property type="component" value="Chromosome"/>
</dbReference>
<protein>
    <recommendedName>
        <fullName evidence="1">DUF3631 domain-containing protein</fullName>
    </recommendedName>
</protein>
<evidence type="ECO:0000313" key="3">
    <source>
        <dbReference type="Proteomes" id="UP000029482"/>
    </source>
</evidence>
<evidence type="ECO:0000259" key="1">
    <source>
        <dbReference type="Pfam" id="PF12307"/>
    </source>
</evidence>
<dbReference type="OrthoDB" id="3261135at2"/>
<dbReference type="HOGENOM" id="CLU_041012_1_0_11"/>
<evidence type="ECO:0000313" key="2">
    <source>
        <dbReference type="EMBL" id="AIR99105.1"/>
    </source>
</evidence>
<dbReference type="Pfam" id="PF12307">
    <property type="entry name" value="DUF3631"/>
    <property type="match status" value="1"/>
</dbReference>
<reference evidence="3" key="1">
    <citation type="journal article" date="2015" name="J. Biotechnol.">
        <title>Complete genome sequence of the actinobacterium Streptomyces glaucescens GLA.O (DSM 40922) consisting of a linear chromosome and one linear plasmid.</title>
        <authorList>
            <person name="Ortseifen V."/>
            <person name="Winkler A."/>
            <person name="Albersmeier A."/>
            <person name="Wendler S."/>
            <person name="Puhler A."/>
            <person name="Kalinowski J."/>
            <person name="Ruckert C."/>
        </authorList>
    </citation>
    <scope>NUCLEOTIDE SEQUENCE [LARGE SCALE GENOMIC DNA]</scope>
    <source>
        <strain evidence="3">DSM 40922 / GLA O</strain>
    </source>
</reference>
<dbReference type="eggNOG" id="COG0464">
    <property type="taxonomic scope" value="Bacteria"/>
</dbReference>
<dbReference type="RefSeq" id="WP_043501994.1">
    <property type="nucleotide sequence ID" value="NZ_CP009438.1"/>
</dbReference>
<dbReference type="InterPro" id="IPR022081">
    <property type="entry name" value="DUF3631"/>
</dbReference>
<keyword evidence="3" id="KW-1185">Reference proteome</keyword>
<dbReference type="EMBL" id="CP009438">
    <property type="protein sequence ID" value="AIR99105.1"/>
    <property type="molecule type" value="Genomic_DNA"/>
</dbReference>
<dbReference type="AlphaFoldDB" id="A0A089YZP1"/>
<feature type="domain" description="DUF3631" evidence="1">
    <location>
        <begin position="175"/>
        <end position="362"/>
    </location>
</feature>
<sequence>MTDPIDGAALLDEVEAFHRRFNVFPTDAAYVAVVLWDAHAHLLDCFDSTPRLAFLSPEPGSGKTRALEIVETLVPQPMTAVNASAAALFRSVSSGNGKPTILFDEIDTVFGPKAGDNEELRGFLNAGHRRTGVTYRCIGDGGQQTVQAFPSYCAVAMGGLGSLPDTILSRSVIIRMRRRARNEKVEPFRARVHEAEGHRLRDRLAAWAEQARETVLGAWPDMPDGVTDRPADVWEPLLAIADAAGGHWPERARQACVTLVTASKANDKGSLGVRLLTDLRDHVMCGIDRLPTIAILDRLNALDDAPWADLNGKPLDNRRLSRMLAEYMTADNEPITSRNIKTAGSVLKGYYAADLHDAWQRYCPPPPESPLPPLPGTENAA</sequence>
<dbReference type="STRING" id="1907.SGLAU_15610"/>
<dbReference type="InterPro" id="IPR027417">
    <property type="entry name" value="P-loop_NTPase"/>
</dbReference>
<gene>
    <name evidence="2" type="ORF">SGLAU_15610</name>
</gene>
<dbReference type="KEGG" id="sgu:SGLAU_15610"/>